<dbReference type="KEGG" id="pyr:P186_1017"/>
<protein>
    <recommendedName>
        <fullName evidence="2">Gamma-glutamylcyclotransferase AIG2-like domain-containing protein</fullName>
    </recommendedName>
</protein>
<dbReference type="PANTHER" id="PTHR12510">
    <property type="entry name" value="TROPONIN C-AKIN-1 PROTEIN"/>
    <property type="match status" value="1"/>
</dbReference>
<keyword evidence="4" id="KW-1185">Reference proteome</keyword>
<sequence length="148" mass="16689">MRERPRPPGAEIRRRAGAAARGELPDVFLKGAGLRAVYLFVYGTLKRGCVNHWLLQGAEYVGEAYAPGFTLYVDLIPYAVRAPGCMVEGEVYEAGEEVVERVDQLEFPAGYARARTRVVLKDGRRLAAWIYIHPEARSRICLDERYQC</sequence>
<dbReference type="InterPro" id="IPR009288">
    <property type="entry name" value="AIG2-like_dom"/>
</dbReference>
<dbReference type="HOGENOM" id="CLU_083466_5_1_2"/>
<dbReference type="EMBL" id="CP003098">
    <property type="protein sequence ID" value="AET32454.1"/>
    <property type="molecule type" value="Genomic_DNA"/>
</dbReference>
<evidence type="ECO:0000313" key="4">
    <source>
        <dbReference type="Proteomes" id="UP000005867"/>
    </source>
</evidence>
<dbReference type="Pfam" id="PF06094">
    <property type="entry name" value="GGACT"/>
    <property type="match status" value="1"/>
</dbReference>
<dbReference type="GO" id="GO:0005829">
    <property type="term" value="C:cytosol"/>
    <property type="evidence" value="ECO:0007669"/>
    <property type="project" value="TreeGrafter"/>
</dbReference>
<accession>G7VBV4</accession>
<dbReference type="BioCyc" id="PSP1104324:GJSN-993-MONOMER"/>
<proteinExistence type="inferred from homology"/>
<comment type="similarity">
    <text evidence="1">Belongs to the gamma-glutamylcyclotransferase family.</text>
</comment>
<dbReference type="AlphaFoldDB" id="G7VBV4"/>
<name>G7VBV4_9CREN</name>
<reference evidence="3 4" key="1">
    <citation type="journal article" date="2012" name="J. Bacteriol.">
        <title>Complete genome sequence of strain 1860, a crenarchaeon of the genus pyrobaculum able to grow with various electron acceptors.</title>
        <authorList>
            <person name="Mardanov A.V."/>
            <person name="Gumerov V.M."/>
            <person name="Slobodkina G.B."/>
            <person name="Beletsky A.V."/>
            <person name="Bonch-Osmolovskaya E.A."/>
            <person name="Ravin N.V."/>
            <person name="Skryabin K.G."/>
        </authorList>
    </citation>
    <scope>NUCLEOTIDE SEQUENCE [LARGE SCALE GENOMIC DNA]</scope>
    <source>
        <strain evidence="3 4">1860</strain>
    </source>
</reference>
<gene>
    <name evidence="3" type="ORF">P186_1017</name>
</gene>
<dbReference type="InterPro" id="IPR039126">
    <property type="entry name" value="GGACT"/>
</dbReference>
<evidence type="ECO:0000313" key="3">
    <source>
        <dbReference type="EMBL" id="AET32454.1"/>
    </source>
</evidence>
<dbReference type="eggNOG" id="arCOG03271">
    <property type="taxonomic scope" value="Archaea"/>
</dbReference>
<organism evidence="3 4">
    <name type="scientific">Pyrobaculum ferrireducens</name>
    <dbReference type="NCBI Taxonomy" id="1104324"/>
    <lineage>
        <taxon>Archaea</taxon>
        <taxon>Thermoproteota</taxon>
        <taxon>Thermoprotei</taxon>
        <taxon>Thermoproteales</taxon>
        <taxon>Thermoproteaceae</taxon>
        <taxon>Pyrobaculum</taxon>
    </lineage>
</organism>
<dbReference type="STRING" id="1104324.P186_1017"/>
<evidence type="ECO:0000259" key="2">
    <source>
        <dbReference type="Pfam" id="PF06094"/>
    </source>
</evidence>
<dbReference type="GO" id="GO:0061929">
    <property type="term" value="F:gamma-glutamylaminecyclotransferase activity"/>
    <property type="evidence" value="ECO:0007669"/>
    <property type="project" value="InterPro"/>
</dbReference>
<dbReference type="Gene3D" id="3.10.490.10">
    <property type="entry name" value="Gamma-glutamyl cyclotransferase-like"/>
    <property type="match status" value="1"/>
</dbReference>
<dbReference type="SUPFAM" id="SSF110857">
    <property type="entry name" value="Gamma-glutamyl cyclotransferase-like"/>
    <property type="match status" value="1"/>
</dbReference>
<dbReference type="CDD" id="cd06661">
    <property type="entry name" value="GGCT_like"/>
    <property type="match status" value="1"/>
</dbReference>
<feature type="domain" description="Gamma-glutamylcyclotransferase AIG2-like" evidence="2">
    <location>
        <begin position="39"/>
        <end position="135"/>
    </location>
</feature>
<dbReference type="InterPro" id="IPR036568">
    <property type="entry name" value="GGCT-like_sf"/>
</dbReference>
<evidence type="ECO:0000256" key="1">
    <source>
        <dbReference type="ARBA" id="ARBA00008861"/>
    </source>
</evidence>
<dbReference type="PANTHER" id="PTHR12510:SF4">
    <property type="entry name" value="GAMMA-GLUTAMYLAMINECYCLOTRANSFERASE"/>
    <property type="match status" value="1"/>
</dbReference>
<dbReference type="InterPro" id="IPR013024">
    <property type="entry name" value="GGCT-like"/>
</dbReference>
<dbReference type="Proteomes" id="UP000005867">
    <property type="component" value="Chromosome"/>
</dbReference>